<keyword evidence="2" id="KW-1185">Reference proteome</keyword>
<protein>
    <submittedName>
        <fullName evidence="1">Uncharacterized protein</fullName>
    </submittedName>
</protein>
<gene>
    <name evidence="1" type="ORF">SAMN04488055_1083</name>
</gene>
<dbReference type="Proteomes" id="UP000185003">
    <property type="component" value="Unassembled WGS sequence"/>
</dbReference>
<accession>A0A1N6DUF8</accession>
<dbReference type="STRING" id="536979.SAMN04488055_1083"/>
<dbReference type="EMBL" id="FSRA01000001">
    <property type="protein sequence ID" value="SIN74324.1"/>
    <property type="molecule type" value="Genomic_DNA"/>
</dbReference>
<evidence type="ECO:0000313" key="2">
    <source>
        <dbReference type="Proteomes" id="UP000185003"/>
    </source>
</evidence>
<evidence type="ECO:0000313" key="1">
    <source>
        <dbReference type="EMBL" id="SIN74324.1"/>
    </source>
</evidence>
<name>A0A1N6DUF8_9BACT</name>
<dbReference type="AlphaFoldDB" id="A0A1N6DUF8"/>
<dbReference type="RefSeq" id="WP_074238258.1">
    <property type="nucleotide sequence ID" value="NZ_FSRA01000001.1"/>
</dbReference>
<organism evidence="1 2">
    <name type="scientific">Chitinophaga niabensis</name>
    <dbReference type="NCBI Taxonomy" id="536979"/>
    <lineage>
        <taxon>Bacteria</taxon>
        <taxon>Pseudomonadati</taxon>
        <taxon>Bacteroidota</taxon>
        <taxon>Chitinophagia</taxon>
        <taxon>Chitinophagales</taxon>
        <taxon>Chitinophagaceae</taxon>
        <taxon>Chitinophaga</taxon>
    </lineage>
</organism>
<reference evidence="1 2" key="1">
    <citation type="submission" date="2016-11" db="EMBL/GenBank/DDBJ databases">
        <authorList>
            <person name="Jaros S."/>
            <person name="Januszkiewicz K."/>
            <person name="Wedrychowicz H."/>
        </authorList>
    </citation>
    <scope>NUCLEOTIDE SEQUENCE [LARGE SCALE GENOMIC DNA]</scope>
    <source>
        <strain evidence="1 2">DSM 24787</strain>
    </source>
</reference>
<proteinExistence type="predicted"/>
<sequence length="227" mass="26465">MYKKILFLCCFYQAAAAQSETVVTVEISVVYPVKDRWTGAPVADFYLRCYKEYIVERLLKIDFKKIKTPAELKPPFYNDTSYYFINTALQKYVPYKNFSAAALPDTAAQDLALKPLGIQMRHIAVMDSAVRIADTVIRDTSYIRYRCIKHGPRKNTVITGYLLPVRNTSSYSYHRPTELAADGRFAWVETMDKTDGHYYLTKFKYETREIPTGDLRIIRKWMEKKGW</sequence>